<keyword evidence="3" id="KW-1185">Reference proteome</keyword>
<dbReference type="AlphaFoldDB" id="A0A8T0WTL3"/>
<accession>A0A8T0WTL3</accession>
<comment type="caution">
    <text evidence="2">The sequence shown here is derived from an EMBL/GenBank/DDBJ whole genome shotgun (WGS) entry which is preliminary data.</text>
</comment>
<protein>
    <submittedName>
        <fullName evidence="2">Uncharacterized protein</fullName>
    </submittedName>
</protein>
<organism evidence="2 3">
    <name type="scientific">Panicum virgatum</name>
    <name type="common">Blackwell switchgrass</name>
    <dbReference type="NCBI Taxonomy" id="38727"/>
    <lineage>
        <taxon>Eukaryota</taxon>
        <taxon>Viridiplantae</taxon>
        <taxon>Streptophyta</taxon>
        <taxon>Embryophyta</taxon>
        <taxon>Tracheophyta</taxon>
        <taxon>Spermatophyta</taxon>
        <taxon>Magnoliopsida</taxon>
        <taxon>Liliopsida</taxon>
        <taxon>Poales</taxon>
        <taxon>Poaceae</taxon>
        <taxon>PACMAD clade</taxon>
        <taxon>Panicoideae</taxon>
        <taxon>Panicodae</taxon>
        <taxon>Paniceae</taxon>
        <taxon>Panicinae</taxon>
        <taxon>Panicum</taxon>
        <taxon>Panicum sect. Hiantes</taxon>
    </lineage>
</organism>
<gene>
    <name evidence="2" type="ORF">PVAP13_1NG052408</name>
</gene>
<name>A0A8T0WTL3_PANVG</name>
<feature type="compositionally biased region" description="Low complexity" evidence="1">
    <location>
        <begin position="132"/>
        <end position="145"/>
    </location>
</feature>
<dbReference type="EMBL" id="CM029038">
    <property type="protein sequence ID" value="KAG2648073.1"/>
    <property type="molecule type" value="Genomic_DNA"/>
</dbReference>
<dbReference type="InterPro" id="IPR046349">
    <property type="entry name" value="C1-like_sf"/>
</dbReference>
<dbReference type="SUPFAM" id="SSF57889">
    <property type="entry name" value="Cysteine-rich domain"/>
    <property type="match status" value="1"/>
</dbReference>
<evidence type="ECO:0000256" key="1">
    <source>
        <dbReference type="SAM" id="MobiDB-lite"/>
    </source>
</evidence>
<reference evidence="2" key="1">
    <citation type="submission" date="2020-05" db="EMBL/GenBank/DDBJ databases">
        <title>WGS assembly of Panicum virgatum.</title>
        <authorList>
            <person name="Lovell J.T."/>
            <person name="Jenkins J."/>
            <person name="Shu S."/>
            <person name="Juenger T.E."/>
            <person name="Schmutz J."/>
        </authorList>
    </citation>
    <scope>NUCLEOTIDE SEQUENCE</scope>
    <source>
        <strain evidence="2">AP13</strain>
    </source>
</reference>
<evidence type="ECO:0000313" key="3">
    <source>
        <dbReference type="Proteomes" id="UP000823388"/>
    </source>
</evidence>
<evidence type="ECO:0000313" key="2">
    <source>
        <dbReference type="EMBL" id="KAG2648073.1"/>
    </source>
</evidence>
<feature type="compositionally biased region" description="Basic residues" evidence="1">
    <location>
        <begin position="122"/>
        <end position="131"/>
    </location>
</feature>
<feature type="region of interest" description="Disordered" evidence="1">
    <location>
        <begin position="108"/>
        <end position="145"/>
    </location>
</feature>
<sequence>MCIHESCAGHPQTFTSPAHHPHHLTLVVADGCCAECSSSAGRAWYYRCTTCNVDFHRRLQQWRSSSICIVFWEPVSNFLPPNELCRSRSETLDAFAWQAHPNKALPSLWRPRRRAPPSASKLRFRHRRARASRATQRQAPAAWPR</sequence>
<dbReference type="Proteomes" id="UP000823388">
    <property type="component" value="Chromosome 1N"/>
</dbReference>
<proteinExistence type="predicted"/>